<dbReference type="CDD" id="cd07209">
    <property type="entry name" value="Pat_hypo_Ecoli_Z1214_like"/>
    <property type="match status" value="1"/>
</dbReference>
<name>A0A2K2FZ05_9SPHN</name>
<dbReference type="SUPFAM" id="SSF52151">
    <property type="entry name" value="FabD/lysophospholipase-like"/>
    <property type="match status" value="1"/>
</dbReference>
<dbReference type="GO" id="GO:0016042">
    <property type="term" value="P:lipid catabolic process"/>
    <property type="evidence" value="ECO:0007669"/>
    <property type="project" value="UniProtKB-UniRule"/>
</dbReference>
<dbReference type="PANTHER" id="PTHR14226:SF57">
    <property type="entry name" value="BLR7027 PROTEIN"/>
    <property type="match status" value="1"/>
</dbReference>
<keyword evidence="8" id="KW-1185">Reference proteome</keyword>
<feature type="short sequence motif" description="GXGXXG" evidence="4">
    <location>
        <begin position="27"/>
        <end position="32"/>
    </location>
</feature>
<dbReference type="InterPro" id="IPR002641">
    <property type="entry name" value="PNPLA_dom"/>
</dbReference>
<evidence type="ECO:0000313" key="7">
    <source>
        <dbReference type="EMBL" id="PNU04031.1"/>
    </source>
</evidence>
<feature type="region of interest" description="Disordered" evidence="5">
    <location>
        <begin position="376"/>
        <end position="400"/>
    </location>
</feature>
<organism evidence="7 8">
    <name type="scientific">Novosphingobium guangzhouense</name>
    <dbReference type="NCBI Taxonomy" id="1850347"/>
    <lineage>
        <taxon>Bacteria</taxon>
        <taxon>Pseudomonadati</taxon>
        <taxon>Pseudomonadota</taxon>
        <taxon>Alphaproteobacteria</taxon>
        <taxon>Sphingomonadales</taxon>
        <taxon>Sphingomonadaceae</taxon>
        <taxon>Novosphingobium</taxon>
    </lineage>
</organism>
<evidence type="ECO:0000256" key="3">
    <source>
        <dbReference type="ARBA" id="ARBA00023098"/>
    </source>
</evidence>
<comment type="caution">
    <text evidence="7">The sequence shown here is derived from an EMBL/GenBank/DDBJ whole genome shotgun (WGS) entry which is preliminary data.</text>
</comment>
<dbReference type="InterPro" id="IPR016035">
    <property type="entry name" value="Acyl_Trfase/lysoPLipase"/>
</dbReference>
<dbReference type="PROSITE" id="PS51635">
    <property type="entry name" value="PNPLA"/>
    <property type="match status" value="1"/>
</dbReference>
<evidence type="ECO:0000256" key="4">
    <source>
        <dbReference type="PROSITE-ProRule" id="PRU01161"/>
    </source>
</evidence>
<feature type="domain" description="PNPLA" evidence="6">
    <location>
        <begin position="23"/>
        <end position="228"/>
    </location>
</feature>
<dbReference type="Proteomes" id="UP000236327">
    <property type="component" value="Unassembled WGS sequence"/>
</dbReference>
<feature type="short sequence motif" description="DGA/G" evidence="4">
    <location>
        <begin position="215"/>
        <end position="217"/>
    </location>
</feature>
<gene>
    <name evidence="7" type="ORF">A8V01_05310</name>
</gene>
<keyword evidence="3 4" id="KW-0443">Lipid metabolism</keyword>
<evidence type="ECO:0000256" key="5">
    <source>
        <dbReference type="SAM" id="MobiDB-lite"/>
    </source>
</evidence>
<proteinExistence type="predicted"/>
<sequence length="400" mass="44563">MQQAPLTQESAVNAPDPDPQSVLVLQGGGALGAYQAGVYEALAQRDIAPDWVAGISIGAVNAALIAGNAPEDRIPALKAFWHGISRELQYRLDEPIGFARRAFNEASAQYAATLGLPGFFTPRWPMPMPEWPNHLSQLSYYDTTPLRSTLLDLVDFDRLNHAEMRFSVGAVNMLKGNFAYFDNTERTIGPEHIMASGALPPGFPPVEIDGEWYWDGGLVSNTPLQYVLDNRSLREMNVYQVDLFSSRGIVPTTMADIAQREKDIRFSSRTRLNTDTSKALQKLRAAAKRLARRLPEEFQDDPDLARLLDCRPAGAVAVMHLINRAHGYETNSKDYEFSRMTIDEHWHCGHHDASHSLAHPNWINRDVSPDEIVTFDLSGDRPNDRLRRPLASSDSTGEIA</sequence>
<evidence type="ECO:0000256" key="2">
    <source>
        <dbReference type="ARBA" id="ARBA00022963"/>
    </source>
</evidence>
<dbReference type="InterPro" id="IPR021095">
    <property type="entry name" value="DUF3734"/>
</dbReference>
<reference evidence="7 8" key="1">
    <citation type="submission" date="2016-05" db="EMBL/GenBank/DDBJ databases">
        <title>Complete genome sequence of Novosphingobium guangzhouense SA925(T).</title>
        <authorList>
            <person name="Sha S."/>
        </authorList>
    </citation>
    <scope>NUCLEOTIDE SEQUENCE [LARGE SCALE GENOMIC DNA]</scope>
    <source>
        <strain evidence="7 8">SA925</strain>
    </source>
</reference>
<dbReference type="Pfam" id="PF01734">
    <property type="entry name" value="Patatin"/>
    <property type="match status" value="1"/>
</dbReference>
<feature type="compositionally biased region" description="Basic and acidic residues" evidence="5">
    <location>
        <begin position="378"/>
        <end position="387"/>
    </location>
</feature>
<keyword evidence="2 4" id="KW-0442">Lipid degradation</keyword>
<dbReference type="PANTHER" id="PTHR14226">
    <property type="entry name" value="NEUROPATHY TARGET ESTERASE/SWISS CHEESE D.MELANOGASTER"/>
    <property type="match status" value="1"/>
</dbReference>
<dbReference type="OrthoDB" id="9807112at2"/>
<protein>
    <recommendedName>
        <fullName evidence="6">PNPLA domain-containing protein</fullName>
    </recommendedName>
</protein>
<evidence type="ECO:0000259" key="6">
    <source>
        <dbReference type="PROSITE" id="PS51635"/>
    </source>
</evidence>
<feature type="active site" description="Proton acceptor" evidence="4">
    <location>
        <position position="215"/>
    </location>
</feature>
<dbReference type="InterPro" id="IPR050301">
    <property type="entry name" value="NTE"/>
</dbReference>
<evidence type="ECO:0000256" key="1">
    <source>
        <dbReference type="ARBA" id="ARBA00022801"/>
    </source>
</evidence>
<dbReference type="AlphaFoldDB" id="A0A2K2FZ05"/>
<dbReference type="EMBL" id="LYMM01000040">
    <property type="protein sequence ID" value="PNU04031.1"/>
    <property type="molecule type" value="Genomic_DNA"/>
</dbReference>
<dbReference type="Pfam" id="PF12536">
    <property type="entry name" value="DUF3734"/>
    <property type="match status" value="1"/>
</dbReference>
<feature type="active site" description="Nucleophile" evidence="4">
    <location>
        <position position="56"/>
    </location>
</feature>
<dbReference type="Gene3D" id="3.40.1090.10">
    <property type="entry name" value="Cytosolic phospholipase A2 catalytic domain"/>
    <property type="match status" value="2"/>
</dbReference>
<evidence type="ECO:0000313" key="8">
    <source>
        <dbReference type="Proteomes" id="UP000236327"/>
    </source>
</evidence>
<keyword evidence="1 4" id="KW-0378">Hydrolase</keyword>
<accession>A0A2K2FZ05</accession>
<feature type="short sequence motif" description="GXSXG" evidence="4">
    <location>
        <begin position="54"/>
        <end position="58"/>
    </location>
</feature>
<dbReference type="GO" id="GO:0016787">
    <property type="term" value="F:hydrolase activity"/>
    <property type="evidence" value="ECO:0007669"/>
    <property type="project" value="UniProtKB-UniRule"/>
</dbReference>